<dbReference type="Gene3D" id="3.40.50.720">
    <property type="entry name" value="NAD(P)-binding Rossmann-like Domain"/>
    <property type="match status" value="1"/>
</dbReference>
<feature type="domain" description="NmrA-like" evidence="1">
    <location>
        <begin position="4"/>
        <end position="156"/>
    </location>
</feature>
<dbReference type="PANTHER" id="PTHR43162:SF1">
    <property type="entry name" value="PRESTALK A DIFFERENTIATION PROTEIN A"/>
    <property type="match status" value="1"/>
</dbReference>
<reference evidence="2 3" key="1">
    <citation type="submission" date="2016-08" db="EMBL/GenBank/DDBJ databases">
        <title>A Parts List for Fungal Cellulosomes Revealed by Comparative Genomics.</title>
        <authorList>
            <consortium name="DOE Joint Genome Institute"/>
            <person name="Haitjema C.H."/>
            <person name="Gilmore S.P."/>
            <person name="Henske J.K."/>
            <person name="Solomon K.V."/>
            <person name="De Groot R."/>
            <person name="Kuo A."/>
            <person name="Mondo S.J."/>
            <person name="Salamov A.A."/>
            <person name="Labutti K."/>
            <person name="Zhao Z."/>
            <person name="Chiniquy J."/>
            <person name="Barry K."/>
            <person name="Brewer H.M."/>
            <person name="Purvine S.O."/>
            <person name="Wright A.T."/>
            <person name="Boxma B."/>
            <person name="Van Alen T."/>
            <person name="Hackstein J.H."/>
            <person name="Baker S.E."/>
            <person name="Grigoriev I.V."/>
            <person name="O'Malley M.A."/>
        </authorList>
    </citation>
    <scope>NUCLEOTIDE SEQUENCE [LARGE SCALE GENOMIC DNA]</scope>
    <source>
        <strain evidence="2 3">S4</strain>
    </source>
</reference>
<evidence type="ECO:0000259" key="1">
    <source>
        <dbReference type="Pfam" id="PF05368"/>
    </source>
</evidence>
<evidence type="ECO:0000313" key="3">
    <source>
        <dbReference type="Proteomes" id="UP000193944"/>
    </source>
</evidence>
<dbReference type="Pfam" id="PF05368">
    <property type="entry name" value="NmrA"/>
    <property type="match status" value="1"/>
</dbReference>
<organism evidence="2 3">
    <name type="scientific">Anaeromyces robustus</name>
    <dbReference type="NCBI Taxonomy" id="1754192"/>
    <lineage>
        <taxon>Eukaryota</taxon>
        <taxon>Fungi</taxon>
        <taxon>Fungi incertae sedis</taxon>
        <taxon>Chytridiomycota</taxon>
        <taxon>Chytridiomycota incertae sedis</taxon>
        <taxon>Neocallimastigomycetes</taxon>
        <taxon>Neocallimastigales</taxon>
        <taxon>Neocallimastigaceae</taxon>
        <taxon>Anaeromyces</taxon>
    </lineage>
</organism>
<dbReference type="EMBL" id="MCFG01000751">
    <property type="protein sequence ID" value="ORX48193.1"/>
    <property type="molecule type" value="Genomic_DNA"/>
</dbReference>
<dbReference type="InterPro" id="IPR036291">
    <property type="entry name" value="NAD(P)-bd_dom_sf"/>
</dbReference>
<dbReference type="Gene3D" id="3.90.25.10">
    <property type="entry name" value="UDP-galactose 4-epimerase, domain 1"/>
    <property type="match status" value="1"/>
</dbReference>
<gene>
    <name evidence="2" type="ORF">BCR32DRAFT_330989</name>
</gene>
<protein>
    <submittedName>
        <fullName evidence="2">NAD(P)-binding protein</fullName>
    </submittedName>
</protein>
<accession>A0A1Y1V852</accession>
<comment type="caution">
    <text evidence="2">The sequence shown here is derived from an EMBL/GenBank/DDBJ whole genome shotgun (WGS) entry which is preliminary data.</text>
</comment>
<reference evidence="2 3" key="2">
    <citation type="submission" date="2016-08" db="EMBL/GenBank/DDBJ databases">
        <title>Pervasive Adenine N6-methylation of Active Genes in Fungi.</title>
        <authorList>
            <consortium name="DOE Joint Genome Institute"/>
            <person name="Mondo S.J."/>
            <person name="Dannebaum R.O."/>
            <person name="Kuo R.C."/>
            <person name="Labutti K."/>
            <person name="Haridas S."/>
            <person name="Kuo A."/>
            <person name="Salamov A."/>
            <person name="Ahrendt S.R."/>
            <person name="Lipzen A."/>
            <person name="Sullivan W."/>
            <person name="Andreopoulos W.B."/>
            <person name="Clum A."/>
            <person name="Lindquist E."/>
            <person name="Daum C."/>
            <person name="Ramamoorthy G.K."/>
            <person name="Gryganskyi A."/>
            <person name="Culley D."/>
            <person name="Magnuson J.K."/>
            <person name="James T.Y."/>
            <person name="O'Malley M.A."/>
            <person name="Stajich J.E."/>
            <person name="Spatafora J.W."/>
            <person name="Visel A."/>
            <person name="Grigoriev I.V."/>
        </authorList>
    </citation>
    <scope>NUCLEOTIDE SEQUENCE [LARGE SCALE GENOMIC DNA]</scope>
    <source>
        <strain evidence="2 3">S4</strain>
    </source>
</reference>
<evidence type="ECO:0000313" key="2">
    <source>
        <dbReference type="EMBL" id="ORX48193.1"/>
    </source>
</evidence>
<dbReference type="InterPro" id="IPR051604">
    <property type="entry name" value="Ergot_Alk_Oxidoreductase"/>
</dbReference>
<dbReference type="OrthoDB" id="419598at2759"/>
<proteinExistence type="predicted"/>
<name>A0A1Y1V852_9FUNG</name>
<dbReference type="STRING" id="1754192.A0A1Y1V852"/>
<keyword evidence="3" id="KW-1185">Reference proteome</keyword>
<sequence length="207" mass="23551">MIIQSKQFIDACVRANISHIVHLGVFNGATDLIPHFNWHVMIERYISESGLAWTNVHPNVIWSPEEMKKPQTTGYYYDNWSGKKQGYVSTMDIGAVVARVLVEGPEKHNGKDYWLSIELLTSEDIAKNLSEAYGKEIVLEPFNIDGFKSYIETMKWGEKAYMESAAITMKLASEEKMTNQLIVKDDVQTVCGRPGITIKEWAMKNNN</sequence>
<dbReference type="InterPro" id="IPR008030">
    <property type="entry name" value="NmrA-like"/>
</dbReference>
<dbReference type="AlphaFoldDB" id="A0A1Y1V852"/>
<dbReference type="Proteomes" id="UP000193944">
    <property type="component" value="Unassembled WGS sequence"/>
</dbReference>
<dbReference type="SUPFAM" id="SSF51735">
    <property type="entry name" value="NAD(P)-binding Rossmann-fold domains"/>
    <property type="match status" value="1"/>
</dbReference>
<dbReference type="PANTHER" id="PTHR43162">
    <property type="match status" value="1"/>
</dbReference>